<proteinExistence type="predicted"/>
<dbReference type="InParanoid" id="A0A0P0XE73"/>
<reference evidence="2 3" key="3">
    <citation type="journal article" date="2013" name="Rice">
        <title>Improvement of the Oryza sativa Nipponbare reference genome using next generation sequence and optical map data.</title>
        <authorList>
            <person name="Kawahara Y."/>
            <person name="de la Bastide M."/>
            <person name="Hamilton J.P."/>
            <person name="Kanamori H."/>
            <person name="McCombie W.R."/>
            <person name="Ouyang S."/>
            <person name="Schwartz D.C."/>
            <person name="Tanaka T."/>
            <person name="Wu J."/>
            <person name="Zhou S."/>
            <person name="Childs K.L."/>
            <person name="Davidson R.M."/>
            <person name="Lin H."/>
            <person name="Quesada-Ocampo L."/>
            <person name="Vaillancourt B."/>
            <person name="Sakai H."/>
            <person name="Lee S.S."/>
            <person name="Kim J."/>
            <person name="Numa H."/>
            <person name="Itoh T."/>
            <person name="Buell C.R."/>
            <person name="Matsumoto T."/>
        </authorList>
    </citation>
    <scope>NUCLEOTIDE SEQUENCE [LARGE SCALE GENOMIC DNA]</scope>
    <source>
        <strain evidence="3">cv. Nipponbare</strain>
    </source>
</reference>
<dbReference type="EMBL" id="AP014964">
    <property type="protein sequence ID" value="BAT04713.1"/>
    <property type="molecule type" value="Genomic_DNA"/>
</dbReference>
<accession>A0A0P0XE73</accession>
<evidence type="ECO:0000313" key="3">
    <source>
        <dbReference type="Proteomes" id="UP000059680"/>
    </source>
</evidence>
<feature type="region of interest" description="Disordered" evidence="1">
    <location>
        <begin position="89"/>
        <end position="115"/>
    </location>
</feature>
<organism evidence="2 3">
    <name type="scientific">Oryza sativa subsp. japonica</name>
    <name type="common">Rice</name>
    <dbReference type="NCBI Taxonomy" id="39947"/>
    <lineage>
        <taxon>Eukaryota</taxon>
        <taxon>Viridiplantae</taxon>
        <taxon>Streptophyta</taxon>
        <taxon>Embryophyta</taxon>
        <taxon>Tracheophyta</taxon>
        <taxon>Spermatophyta</taxon>
        <taxon>Magnoliopsida</taxon>
        <taxon>Liliopsida</taxon>
        <taxon>Poales</taxon>
        <taxon>Poaceae</taxon>
        <taxon>BOP clade</taxon>
        <taxon>Oryzoideae</taxon>
        <taxon>Oryzeae</taxon>
        <taxon>Oryzinae</taxon>
        <taxon>Oryza</taxon>
        <taxon>Oryza sativa</taxon>
    </lineage>
</organism>
<reference evidence="3" key="1">
    <citation type="journal article" date="2005" name="Nature">
        <title>The map-based sequence of the rice genome.</title>
        <authorList>
            <consortium name="International rice genome sequencing project (IRGSP)"/>
            <person name="Matsumoto T."/>
            <person name="Wu J."/>
            <person name="Kanamori H."/>
            <person name="Katayose Y."/>
            <person name="Fujisawa M."/>
            <person name="Namiki N."/>
            <person name="Mizuno H."/>
            <person name="Yamamoto K."/>
            <person name="Antonio B.A."/>
            <person name="Baba T."/>
            <person name="Sakata K."/>
            <person name="Nagamura Y."/>
            <person name="Aoki H."/>
            <person name="Arikawa K."/>
            <person name="Arita K."/>
            <person name="Bito T."/>
            <person name="Chiden Y."/>
            <person name="Fujitsuka N."/>
            <person name="Fukunaka R."/>
            <person name="Hamada M."/>
            <person name="Harada C."/>
            <person name="Hayashi A."/>
            <person name="Hijishita S."/>
            <person name="Honda M."/>
            <person name="Hosokawa S."/>
            <person name="Ichikawa Y."/>
            <person name="Idonuma A."/>
            <person name="Iijima M."/>
            <person name="Ikeda M."/>
            <person name="Ikeno M."/>
            <person name="Ito K."/>
            <person name="Ito S."/>
            <person name="Ito T."/>
            <person name="Ito Y."/>
            <person name="Ito Y."/>
            <person name="Iwabuchi A."/>
            <person name="Kamiya K."/>
            <person name="Karasawa W."/>
            <person name="Kurita K."/>
            <person name="Katagiri S."/>
            <person name="Kikuta A."/>
            <person name="Kobayashi H."/>
            <person name="Kobayashi N."/>
            <person name="Machita K."/>
            <person name="Maehara T."/>
            <person name="Masukawa M."/>
            <person name="Mizubayashi T."/>
            <person name="Mukai Y."/>
            <person name="Nagasaki H."/>
            <person name="Nagata Y."/>
            <person name="Naito S."/>
            <person name="Nakashima M."/>
            <person name="Nakama Y."/>
            <person name="Nakamichi Y."/>
            <person name="Nakamura M."/>
            <person name="Meguro A."/>
            <person name="Negishi M."/>
            <person name="Ohta I."/>
            <person name="Ohta T."/>
            <person name="Okamoto M."/>
            <person name="Ono N."/>
            <person name="Saji S."/>
            <person name="Sakaguchi M."/>
            <person name="Sakai K."/>
            <person name="Shibata M."/>
            <person name="Shimokawa T."/>
            <person name="Song J."/>
            <person name="Takazaki Y."/>
            <person name="Terasawa K."/>
            <person name="Tsugane M."/>
            <person name="Tsuji K."/>
            <person name="Ueda S."/>
            <person name="Waki K."/>
            <person name="Yamagata H."/>
            <person name="Yamamoto M."/>
            <person name="Yamamoto S."/>
            <person name="Yamane H."/>
            <person name="Yoshiki S."/>
            <person name="Yoshihara R."/>
            <person name="Yukawa K."/>
            <person name="Zhong H."/>
            <person name="Yano M."/>
            <person name="Yuan Q."/>
            <person name="Ouyang S."/>
            <person name="Liu J."/>
            <person name="Jones K.M."/>
            <person name="Gansberger K."/>
            <person name="Moffat K."/>
            <person name="Hill J."/>
            <person name="Bera J."/>
            <person name="Fadrosh D."/>
            <person name="Jin S."/>
            <person name="Johri S."/>
            <person name="Kim M."/>
            <person name="Overton L."/>
            <person name="Reardon M."/>
            <person name="Tsitrin T."/>
            <person name="Vuong H."/>
            <person name="Weaver B."/>
            <person name="Ciecko A."/>
            <person name="Tallon L."/>
            <person name="Jackson J."/>
            <person name="Pai G."/>
            <person name="Aken S.V."/>
            <person name="Utterback T."/>
            <person name="Reidmuller S."/>
            <person name="Feldblyum T."/>
            <person name="Hsiao J."/>
            <person name="Zismann V."/>
            <person name="Iobst S."/>
            <person name="de Vazeille A.R."/>
            <person name="Buell C.R."/>
            <person name="Ying K."/>
            <person name="Li Y."/>
            <person name="Lu T."/>
            <person name="Huang Y."/>
            <person name="Zhao Q."/>
            <person name="Feng Q."/>
            <person name="Zhang L."/>
            <person name="Zhu J."/>
            <person name="Weng Q."/>
            <person name="Mu J."/>
            <person name="Lu Y."/>
            <person name="Fan D."/>
            <person name="Liu Y."/>
            <person name="Guan J."/>
            <person name="Zhang Y."/>
            <person name="Yu S."/>
            <person name="Liu X."/>
            <person name="Zhang Y."/>
            <person name="Hong G."/>
            <person name="Han B."/>
            <person name="Choisne N."/>
            <person name="Demange N."/>
            <person name="Orjeda G."/>
            <person name="Samain S."/>
            <person name="Cattolico L."/>
            <person name="Pelletier E."/>
            <person name="Couloux A."/>
            <person name="Segurens B."/>
            <person name="Wincker P."/>
            <person name="D'Hont A."/>
            <person name="Scarpelli C."/>
            <person name="Weissenbach J."/>
            <person name="Salanoubat M."/>
            <person name="Quetier F."/>
            <person name="Yu Y."/>
            <person name="Kim H.R."/>
            <person name="Rambo T."/>
            <person name="Currie J."/>
            <person name="Collura K."/>
            <person name="Luo M."/>
            <person name="Yang T."/>
            <person name="Ammiraju J.S.S."/>
            <person name="Engler F."/>
            <person name="Soderlund C."/>
            <person name="Wing R.A."/>
            <person name="Palmer L.E."/>
            <person name="de la Bastide M."/>
            <person name="Spiegel L."/>
            <person name="Nascimento L."/>
            <person name="Zutavern T."/>
            <person name="O'Shaughnessy A."/>
            <person name="Dike S."/>
            <person name="Dedhia N."/>
            <person name="Preston R."/>
            <person name="Balija V."/>
            <person name="McCombie W.R."/>
            <person name="Chow T."/>
            <person name="Chen H."/>
            <person name="Chung M."/>
            <person name="Chen C."/>
            <person name="Shaw J."/>
            <person name="Wu H."/>
            <person name="Hsiao K."/>
            <person name="Chao Y."/>
            <person name="Chu M."/>
            <person name="Cheng C."/>
            <person name="Hour A."/>
            <person name="Lee P."/>
            <person name="Lin S."/>
            <person name="Lin Y."/>
            <person name="Liou J."/>
            <person name="Liu S."/>
            <person name="Hsing Y."/>
            <person name="Raghuvanshi S."/>
            <person name="Mohanty A."/>
            <person name="Bharti A.K."/>
            <person name="Gaur A."/>
            <person name="Gupta V."/>
            <person name="Kumar D."/>
            <person name="Ravi V."/>
            <person name="Vij S."/>
            <person name="Kapur A."/>
            <person name="Khurana P."/>
            <person name="Khurana P."/>
            <person name="Khurana J.P."/>
            <person name="Tyagi A.K."/>
            <person name="Gaikwad K."/>
            <person name="Singh A."/>
            <person name="Dalal V."/>
            <person name="Srivastava S."/>
            <person name="Dixit A."/>
            <person name="Pal A.K."/>
            <person name="Ghazi I.A."/>
            <person name="Yadav M."/>
            <person name="Pandit A."/>
            <person name="Bhargava A."/>
            <person name="Sureshbabu K."/>
            <person name="Batra K."/>
            <person name="Sharma T.R."/>
            <person name="Mohapatra T."/>
            <person name="Singh N.K."/>
            <person name="Messing J."/>
            <person name="Nelson A.B."/>
            <person name="Fuks G."/>
            <person name="Kavchok S."/>
            <person name="Keizer G."/>
            <person name="Linton E."/>
            <person name="Llaca V."/>
            <person name="Song R."/>
            <person name="Tanyolac B."/>
            <person name="Young S."/>
            <person name="Ho-Il K."/>
            <person name="Hahn J.H."/>
            <person name="Sangsakoo G."/>
            <person name="Vanavichit A."/>
            <person name="de Mattos Luiz.A.T."/>
            <person name="Zimmer P.D."/>
            <person name="Malone G."/>
            <person name="Dellagostin O."/>
            <person name="de Oliveira A.C."/>
            <person name="Bevan M."/>
            <person name="Bancroft I."/>
            <person name="Minx P."/>
            <person name="Cordum H."/>
            <person name="Wilson R."/>
            <person name="Cheng Z."/>
            <person name="Jin W."/>
            <person name="Jiang J."/>
            <person name="Leong S.A."/>
            <person name="Iwama H."/>
            <person name="Gojobori T."/>
            <person name="Itoh T."/>
            <person name="Niimura Y."/>
            <person name="Fujii Y."/>
            <person name="Habara T."/>
            <person name="Sakai H."/>
            <person name="Sato Y."/>
            <person name="Wilson G."/>
            <person name="Kumar K."/>
            <person name="McCouch S."/>
            <person name="Juretic N."/>
            <person name="Hoen D."/>
            <person name="Wright S."/>
            <person name="Bruskiewich R."/>
            <person name="Bureau T."/>
            <person name="Miyao A."/>
            <person name="Hirochika H."/>
            <person name="Nishikawa T."/>
            <person name="Kadowaki K."/>
            <person name="Sugiura M."/>
            <person name="Burr B."/>
            <person name="Sasaki T."/>
        </authorList>
    </citation>
    <scope>NUCLEOTIDE SEQUENCE [LARGE SCALE GENOMIC DNA]</scope>
    <source>
        <strain evidence="3">cv. Nipponbare</strain>
    </source>
</reference>
<feature type="compositionally biased region" description="Polar residues" evidence="1">
    <location>
        <begin position="90"/>
        <end position="105"/>
    </location>
</feature>
<evidence type="ECO:0000313" key="2">
    <source>
        <dbReference type="EMBL" id="BAT04713.1"/>
    </source>
</evidence>
<gene>
    <name evidence="2" type="ordered locus">Os08g0282600</name>
    <name evidence="2" type="ORF">OSNPB_080282600</name>
</gene>
<dbReference type="AlphaFoldDB" id="A0A0P0XE73"/>
<dbReference type="PaxDb" id="39947-A0A0P0XE73"/>
<dbReference type="Proteomes" id="UP000059680">
    <property type="component" value="Chromosome 8"/>
</dbReference>
<keyword evidence="3" id="KW-1185">Reference proteome</keyword>
<evidence type="ECO:0000256" key="1">
    <source>
        <dbReference type="SAM" id="MobiDB-lite"/>
    </source>
</evidence>
<sequence>MARPSGVWQVTACRLQAGEDQGRLPLVVDFVGRWRSGEANKKVDESCDDKANGNEPEEGNIVLPRLSIIVAARASLSHRYRLGIPGVKSCNGSSGKQSAQPTHTGTWAGAIAPPA</sequence>
<protein>
    <submittedName>
        <fullName evidence="2">Os08g0282600 protein</fullName>
    </submittedName>
</protein>
<name>A0A0P0XE73_ORYSJ</name>
<reference evidence="2 3" key="2">
    <citation type="journal article" date="2013" name="Plant Cell Physiol.">
        <title>Rice Annotation Project Database (RAP-DB): an integrative and interactive database for rice genomics.</title>
        <authorList>
            <person name="Sakai H."/>
            <person name="Lee S.S."/>
            <person name="Tanaka T."/>
            <person name="Numa H."/>
            <person name="Kim J."/>
            <person name="Kawahara Y."/>
            <person name="Wakimoto H."/>
            <person name="Yang C.C."/>
            <person name="Iwamoto M."/>
            <person name="Abe T."/>
            <person name="Yamada Y."/>
            <person name="Muto A."/>
            <person name="Inokuchi H."/>
            <person name="Ikemura T."/>
            <person name="Matsumoto T."/>
            <person name="Sasaki T."/>
            <person name="Itoh T."/>
        </authorList>
    </citation>
    <scope>NUCLEOTIDE SEQUENCE [LARGE SCALE GENOMIC DNA]</scope>
    <source>
        <strain evidence="3">cv. Nipponbare</strain>
    </source>
</reference>